<keyword evidence="2" id="KW-1185">Reference proteome</keyword>
<evidence type="ECO:0000313" key="2">
    <source>
        <dbReference type="Proteomes" id="UP000092377"/>
    </source>
</evidence>
<proteinExistence type="predicted"/>
<accession>A0A1B8HSV0</accession>
<evidence type="ECO:0000313" key="1">
    <source>
        <dbReference type="EMBL" id="OBU12526.1"/>
    </source>
</evidence>
<dbReference type="OrthoDB" id="6465445at2"/>
<name>A0A1B8HSV0_9GAMM</name>
<comment type="caution">
    <text evidence="1">The sequence shown here is derived from an EMBL/GenBank/DDBJ whole genome shotgun (WGS) entry which is preliminary data.</text>
</comment>
<protein>
    <submittedName>
        <fullName evidence="1">Uncharacterized protein</fullName>
    </submittedName>
</protein>
<dbReference type="RefSeq" id="WP_067399760.1">
    <property type="nucleotide sequence ID" value="NZ_LZEY01000005.1"/>
</dbReference>
<reference evidence="2" key="1">
    <citation type="submission" date="2016-06" db="EMBL/GenBank/DDBJ databases">
        <authorList>
            <person name="Butler K."/>
        </authorList>
    </citation>
    <scope>NUCLEOTIDE SEQUENCE [LARGE SCALE GENOMIC DNA]</scope>
    <source>
        <strain evidence="2">GCSL-Mp20</strain>
    </source>
</reference>
<sequence length="75" mass="8164">MSKILQILAKAILRPATLIKGTVNDINDHGGQQEINTKDKFFVNPDGSISLNPNSEAVQKAFAANIEKLKSNSKE</sequence>
<dbReference type="EMBL" id="LZEY01000005">
    <property type="protein sequence ID" value="OBU12526.1"/>
    <property type="molecule type" value="Genomic_DNA"/>
</dbReference>
<organism evidence="1 2">
    <name type="scientific">Morganella psychrotolerans</name>
    <dbReference type="NCBI Taxonomy" id="368603"/>
    <lineage>
        <taxon>Bacteria</taxon>
        <taxon>Pseudomonadati</taxon>
        <taxon>Pseudomonadota</taxon>
        <taxon>Gammaproteobacteria</taxon>
        <taxon>Enterobacterales</taxon>
        <taxon>Morganellaceae</taxon>
        <taxon>Morganella</taxon>
    </lineage>
</organism>
<dbReference type="AlphaFoldDB" id="A0A1B8HSV0"/>
<dbReference type="Proteomes" id="UP000092377">
    <property type="component" value="Unassembled WGS sequence"/>
</dbReference>
<gene>
    <name evidence="1" type="ORF">AYY18_15445</name>
</gene>